<evidence type="ECO:0000256" key="3">
    <source>
        <dbReference type="ARBA" id="ARBA00022427"/>
    </source>
</evidence>
<keyword evidence="5" id="KW-0597">Phosphoprotein</keyword>
<reference evidence="17 18" key="1">
    <citation type="submission" date="2020-03" db="EMBL/GenBank/DDBJ databases">
        <title>Dissostichus mawsoni Genome sequencing and assembly.</title>
        <authorList>
            <person name="Park H."/>
        </authorList>
    </citation>
    <scope>NUCLEOTIDE SEQUENCE [LARGE SCALE GENOMIC DNA]</scope>
    <source>
        <strain evidence="17">DM0001</strain>
        <tissue evidence="17">Muscle</tissue>
    </source>
</reference>
<name>A0A7J5XUA8_DISMA</name>
<proteinExistence type="predicted"/>
<comment type="caution">
    <text evidence="17">The sequence shown here is derived from an EMBL/GenBank/DDBJ whole genome shotgun (WGS) entry which is preliminary data.</text>
</comment>
<dbReference type="GO" id="GO:0090559">
    <property type="term" value="P:regulation of membrane permeability"/>
    <property type="evidence" value="ECO:0007669"/>
    <property type="project" value="TreeGrafter"/>
</dbReference>
<dbReference type="GO" id="GO:0005886">
    <property type="term" value="C:plasma membrane"/>
    <property type="evidence" value="ECO:0007669"/>
    <property type="project" value="UniProtKB-SubCell"/>
</dbReference>
<dbReference type="GO" id="GO:0090557">
    <property type="term" value="P:establishment of endothelial intestinal barrier"/>
    <property type="evidence" value="ECO:0007669"/>
    <property type="project" value="TreeGrafter"/>
</dbReference>
<evidence type="ECO:0000256" key="12">
    <source>
        <dbReference type="ARBA" id="ARBA00023157"/>
    </source>
</evidence>
<evidence type="ECO:0000256" key="8">
    <source>
        <dbReference type="ARBA" id="ARBA00022737"/>
    </source>
</evidence>
<keyword evidence="7 15" id="KW-0732">Signal</keyword>
<keyword evidence="9" id="KW-0965">Cell junction</keyword>
<keyword evidence="8" id="KW-0677">Repeat</keyword>
<evidence type="ECO:0000313" key="17">
    <source>
        <dbReference type="EMBL" id="KAF3840724.1"/>
    </source>
</evidence>
<dbReference type="Proteomes" id="UP000518266">
    <property type="component" value="Unassembled WGS sequence"/>
</dbReference>
<keyword evidence="18" id="KW-1185">Reference proteome</keyword>
<evidence type="ECO:0000256" key="1">
    <source>
        <dbReference type="ARBA" id="ARBA00004251"/>
    </source>
</evidence>
<keyword evidence="13" id="KW-0325">Glycoprotein</keyword>
<evidence type="ECO:0000256" key="7">
    <source>
        <dbReference type="ARBA" id="ARBA00022729"/>
    </source>
</evidence>
<dbReference type="GO" id="GO:0050892">
    <property type="term" value="P:intestinal absorption"/>
    <property type="evidence" value="ECO:0007669"/>
    <property type="project" value="TreeGrafter"/>
</dbReference>
<keyword evidence="14" id="KW-0393">Immunoglobulin domain</keyword>
<evidence type="ECO:0000256" key="5">
    <source>
        <dbReference type="ARBA" id="ARBA00022553"/>
    </source>
</evidence>
<dbReference type="InterPro" id="IPR007110">
    <property type="entry name" value="Ig-like_dom"/>
</dbReference>
<evidence type="ECO:0000256" key="13">
    <source>
        <dbReference type="ARBA" id="ARBA00023180"/>
    </source>
</evidence>
<gene>
    <name evidence="17" type="ORF">F7725_006586</name>
</gene>
<dbReference type="Gene3D" id="2.60.40.10">
    <property type="entry name" value="Immunoglobulins"/>
    <property type="match status" value="2"/>
</dbReference>
<evidence type="ECO:0000256" key="4">
    <source>
        <dbReference type="ARBA" id="ARBA00022475"/>
    </source>
</evidence>
<comment type="subcellular location">
    <subcellularLocation>
        <location evidence="2">Cell junction</location>
        <location evidence="2">Tight junction</location>
    </subcellularLocation>
    <subcellularLocation>
        <location evidence="1">Cell membrane</location>
        <topology evidence="1">Single-pass type I membrane protein</topology>
    </subcellularLocation>
</comment>
<evidence type="ECO:0000256" key="9">
    <source>
        <dbReference type="ARBA" id="ARBA00022949"/>
    </source>
</evidence>
<evidence type="ECO:0000256" key="14">
    <source>
        <dbReference type="ARBA" id="ARBA00023319"/>
    </source>
</evidence>
<sequence>MVDMFSTGLVVSVALFFLSATGVRGFSVTTSNNNVRVKENEGTDLTCSYSADFGSKARVEWKFKDIKGSQTYVVFDGKPTQPYAGRVTMYGNNLRISKVTRKDNGVYDCEVSAGEGQFGEVRVQLTVMVTTGKVAMLTCHDGDGPPPTYKWYKDNILMPADPSKIAGFQNATYRLNAGSGNLEYPL</sequence>
<keyword evidence="11" id="KW-0472">Membrane</keyword>
<evidence type="ECO:0000256" key="6">
    <source>
        <dbReference type="ARBA" id="ARBA00022692"/>
    </source>
</evidence>
<keyword evidence="10" id="KW-1133">Transmembrane helix</keyword>
<dbReference type="InterPro" id="IPR003599">
    <property type="entry name" value="Ig_sub"/>
</dbReference>
<accession>A0A7J5XUA8</accession>
<keyword evidence="6" id="KW-0812">Transmembrane</keyword>
<dbReference type="GO" id="GO:0005923">
    <property type="term" value="C:bicellular tight junction"/>
    <property type="evidence" value="ECO:0007669"/>
    <property type="project" value="UniProtKB-SubCell"/>
</dbReference>
<dbReference type="InterPro" id="IPR042456">
    <property type="entry name" value="F11R"/>
</dbReference>
<dbReference type="AlphaFoldDB" id="A0A7J5XUA8"/>
<dbReference type="PANTHER" id="PTHR45113">
    <property type="entry name" value="JUNCTIONAL ADHESION MOLECULE A"/>
    <property type="match status" value="1"/>
</dbReference>
<keyword evidence="12" id="KW-1015">Disulfide bond</keyword>
<evidence type="ECO:0000256" key="2">
    <source>
        <dbReference type="ARBA" id="ARBA00004435"/>
    </source>
</evidence>
<keyword evidence="3" id="KW-0796">Tight junction</keyword>
<dbReference type="PROSITE" id="PS50835">
    <property type="entry name" value="IG_LIKE"/>
    <property type="match status" value="1"/>
</dbReference>
<feature type="signal peptide" evidence="15">
    <location>
        <begin position="1"/>
        <end position="25"/>
    </location>
</feature>
<dbReference type="SMART" id="SM00409">
    <property type="entry name" value="IG"/>
    <property type="match status" value="1"/>
</dbReference>
<dbReference type="InterPro" id="IPR013783">
    <property type="entry name" value="Ig-like_fold"/>
</dbReference>
<protein>
    <recommendedName>
        <fullName evidence="16">Ig-like domain-containing protein</fullName>
    </recommendedName>
</protein>
<dbReference type="InterPro" id="IPR036179">
    <property type="entry name" value="Ig-like_dom_sf"/>
</dbReference>
<organism evidence="17 18">
    <name type="scientific">Dissostichus mawsoni</name>
    <name type="common">Antarctic cod</name>
    <dbReference type="NCBI Taxonomy" id="36200"/>
    <lineage>
        <taxon>Eukaryota</taxon>
        <taxon>Metazoa</taxon>
        <taxon>Chordata</taxon>
        <taxon>Craniata</taxon>
        <taxon>Vertebrata</taxon>
        <taxon>Euteleostomi</taxon>
        <taxon>Actinopterygii</taxon>
        <taxon>Neopterygii</taxon>
        <taxon>Teleostei</taxon>
        <taxon>Neoteleostei</taxon>
        <taxon>Acanthomorphata</taxon>
        <taxon>Eupercaria</taxon>
        <taxon>Perciformes</taxon>
        <taxon>Notothenioidei</taxon>
        <taxon>Nototheniidae</taxon>
        <taxon>Dissostichus</taxon>
    </lineage>
</organism>
<dbReference type="Pfam" id="PF13927">
    <property type="entry name" value="Ig_3"/>
    <property type="match status" value="1"/>
</dbReference>
<dbReference type="SUPFAM" id="SSF48726">
    <property type="entry name" value="Immunoglobulin"/>
    <property type="match status" value="1"/>
</dbReference>
<evidence type="ECO:0000313" key="18">
    <source>
        <dbReference type="Proteomes" id="UP000518266"/>
    </source>
</evidence>
<feature type="domain" description="Ig-like" evidence="16">
    <location>
        <begin position="26"/>
        <end position="126"/>
    </location>
</feature>
<evidence type="ECO:0000256" key="11">
    <source>
        <dbReference type="ARBA" id="ARBA00023136"/>
    </source>
</evidence>
<dbReference type="PANTHER" id="PTHR45113:SF1">
    <property type="entry name" value="JUNCTIONAL ADHESION MOLECULE A"/>
    <property type="match status" value="1"/>
</dbReference>
<dbReference type="OrthoDB" id="10031887at2759"/>
<evidence type="ECO:0000259" key="16">
    <source>
        <dbReference type="PROSITE" id="PS50835"/>
    </source>
</evidence>
<dbReference type="EMBL" id="JAAKFY010000020">
    <property type="protein sequence ID" value="KAF3840724.1"/>
    <property type="molecule type" value="Genomic_DNA"/>
</dbReference>
<keyword evidence="4" id="KW-1003">Cell membrane</keyword>
<evidence type="ECO:0000256" key="15">
    <source>
        <dbReference type="SAM" id="SignalP"/>
    </source>
</evidence>
<evidence type="ECO:0000256" key="10">
    <source>
        <dbReference type="ARBA" id="ARBA00022989"/>
    </source>
</evidence>
<dbReference type="GO" id="GO:0007155">
    <property type="term" value="P:cell adhesion"/>
    <property type="evidence" value="ECO:0007669"/>
    <property type="project" value="InterPro"/>
</dbReference>
<feature type="chain" id="PRO_5029641162" description="Ig-like domain-containing protein" evidence="15">
    <location>
        <begin position="26"/>
        <end position="186"/>
    </location>
</feature>